<dbReference type="InterPro" id="IPR058257">
    <property type="entry name" value="CorA-like_dom"/>
</dbReference>
<dbReference type="Pfam" id="PF26616">
    <property type="entry name" value="CorA-like"/>
    <property type="match status" value="1"/>
</dbReference>
<name>A0A8K0R067_9PLEO</name>
<feature type="domain" description="CorA-like transporter" evidence="2">
    <location>
        <begin position="15"/>
        <end position="181"/>
    </location>
</feature>
<keyword evidence="1" id="KW-0472">Membrane</keyword>
<evidence type="ECO:0000313" key="3">
    <source>
        <dbReference type="EMBL" id="KAH7080741.1"/>
    </source>
</evidence>
<sequence length="409" mass="45916">MLTMICASIIPQRYSWGELQVTADIFKRMLIHLNASESLLNIVIEFGSRVRHELPRGNTTFFTGRAHSRGTVDKGESHEASYIIQYVERNGRNRGDPWSLRQTGVYSQTQHSTHQTTWILLQLSKSIRSLLEIELSRIISHRTRDSDYLALHALLLRATVDNWGDYVQDLSSQVRSLEEKARSAILSTQTTQYHGSGIKDLQTLQRIEQKISIASSALKSNTEVAAGLIDQWECFAASTVSACCEKARGTVLSYTADIQVHQESLKTLLNLLHRIDTLFSQIIEVQNVNRLQSVTEMSSRQLDSLNSLIKDIRDESRNSSTLVAHTHSDTKSMKALTTVATALLPASLIATIFSSNLIQLEQSNEGVGHGTHFVVASQFWVYILVSIAMTGTTLGCIRLLEYWWARRSP</sequence>
<proteinExistence type="predicted"/>
<accession>A0A8K0R067</accession>
<comment type="caution">
    <text evidence="3">The sequence shown here is derived from an EMBL/GenBank/DDBJ whole genome shotgun (WGS) entry which is preliminary data.</text>
</comment>
<feature type="transmembrane region" description="Helical" evidence="1">
    <location>
        <begin position="335"/>
        <end position="359"/>
    </location>
</feature>
<organism evidence="3 4">
    <name type="scientific">Paraphoma chrysanthemicola</name>
    <dbReference type="NCBI Taxonomy" id="798071"/>
    <lineage>
        <taxon>Eukaryota</taxon>
        <taxon>Fungi</taxon>
        <taxon>Dikarya</taxon>
        <taxon>Ascomycota</taxon>
        <taxon>Pezizomycotina</taxon>
        <taxon>Dothideomycetes</taxon>
        <taxon>Pleosporomycetidae</taxon>
        <taxon>Pleosporales</taxon>
        <taxon>Pleosporineae</taxon>
        <taxon>Phaeosphaeriaceae</taxon>
        <taxon>Paraphoma</taxon>
    </lineage>
</organism>
<feature type="transmembrane region" description="Helical" evidence="1">
    <location>
        <begin position="379"/>
        <end position="400"/>
    </location>
</feature>
<dbReference type="Proteomes" id="UP000813461">
    <property type="component" value="Unassembled WGS sequence"/>
</dbReference>
<keyword evidence="1" id="KW-1133">Transmembrane helix</keyword>
<keyword evidence="1" id="KW-0812">Transmembrane</keyword>
<dbReference type="OrthoDB" id="5396681at2759"/>
<evidence type="ECO:0000259" key="2">
    <source>
        <dbReference type="Pfam" id="PF26616"/>
    </source>
</evidence>
<evidence type="ECO:0000256" key="1">
    <source>
        <dbReference type="SAM" id="Phobius"/>
    </source>
</evidence>
<dbReference type="AlphaFoldDB" id="A0A8K0R067"/>
<dbReference type="Gene3D" id="1.20.58.340">
    <property type="entry name" value="Magnesium transport protein CorA, transmembrane region"/>
    <property type="match status" value="1"/>
</dbReference>
<dbReference type="EMBL" id="JAGMVJ010000015">
    <property type="protein sequence ID" value="KAH7080741.1"/>
    <property type="molecule type" value="Genomic_DNA"/>
</dbReference>
<keyword evidence="4" id="KW-1185">Reference proteome</keyword>
<protein>
    <recommendedName>
        <fullName evidence="2">CorA-like transporter domain-containing protein</fullName>
    </recommendedName>
</protein>
<reference evidence="3" key="1">
    <citation type="journal article" date="2021" name="Nat. Commun.">
        <title>Genetic determinants of endophytism in the Arabidopsis root mycobiome.</title>
        <authorList>
            <person name="Mesny F."/>
            <person name="Miyauchi S."/>
            <person name="Thiergart T."/>
            <person name="Pickel B."/>
            <person name="Atanasova L."/>
            <person name="Karlsson M."/>
            <person name="Huettel B."/>
            <person name="Barry K.W."/>
            <person name="Haridas S."/>
            <person name="Chen C."/>
            <person name="Bauer D."/>
            <person name="Andreopoulos W."/>
            <person name="Pangilinan J."/>
            <person name="LaButti K."/>
            <person name="Riley R."/>
            <person name="Lipzen A."/>
            <person name="Clum A."/>
            <person name="Drula E."/>
            <person name="Henrissat B."/>
            <person name="Kohler A."/>
            <person name="Grigoriev I.V."/>
            <person name="Martin F.M."/>
            <person name="Hacquard S."/>
        </authorList>
    </citation>
    <scope>NUCLEOTIDE SEQUENCE</scope>
    <source>
        <strain evidence="3">MPI-SDFR-AT-0120</strain>
    </source>
</reference>
<gene>
    <name evidence="3" type="ORF">FB567DRAFT_531627</name>
</gene>
<evidence type="ECO:0000313" key="4">
    <source>
        <dbReference type="Proteomes" id="UP000813461"/>
    </source>
</evidence>